<name>A0A9N9G6K4_9GLOM</name>
<dbReference type="GO" id="GO:0005829">
    <property type="term" value="C:cytosol"/>
    <property type="evidence" value="ECO:0007669"/>
    <property type="project" value="TreeGrafter"/>
</dbReference>
<feature type="domain" description="PLA2c" evidence="7">
    <location>
        <begin position="55"/>
        <end position="570"/>
    </location>
</feature>
<evidence type="ECO:0000256" key="1">
    <source>
        <dbReference type="ARBA" id="ARBA00008780"/>
    </source>
</evidence>
<organism evidence="8 9">
    <name type="scientific">Diversispora eburnea</name>
    <dbReference type="NCBI Taxonomy" id="1213867"/>
    <lineage>
        <taxon>Eukaryota</taxon>
        <taxon>Fungi</taxon>
        <taxon>Fungi incertae sedis</taxon>
        <taxon>Mucoromycota</taxon>
        <taxon>Glomeromycotina</taxon>
        <taxon>Glomeromycetes</taxon>
        <taxon>Diversisporales</taxon>
        <taxon>Diversisporaceae</taxon>
        <taxon>Diversispora</taxon>
    </lineage>
</organism>
<gene>
    <name evidence="8" type="ORF">DEBURN_LOCUS8557</name>
</gene>
<dbReference type="SUPFAM" id="SSF52151">
    <property type="entry name" value="FabD/lysophospholipase-like"/>
    <property type="match status" value="1"/>
</dbReference>
<comment type="caution">
    <text evidence="8">The sequence shown here is derived from an EMBL/GenBank/DDBJ whole genome shotgun (WGS) entry which is preliminary data.</text>
</comment>
<evidence type="ECO:0000313" key="9">
    <source>
        <dbReference type="Proteomes" id="UP000789706"/>
    </source>
</evidence>
<proteinExistence type="inferred from homology"/>
<dbReference type="Gene3D" id="3.40.1090.10">
    <property type="entry name" value="Cytosolic phospholipase A2 catalytic domain"/>
    <property type="match status" value="1"/>
</dbReference>
<keyword evidence="3 5" id="KW-0442">Lipid degradation</keyword>
<keyword evidence="4 5" id="KW-0443">Lipid metabolism</keyword>
<dbReference type="PANTHER" id="PTHR10728:SF40">
    <property type="entry name" value="PATATIN FAMILY PROTEIN"/>
    <property type="match status" value="1"/>
</dbReference>
<dbReference type="InterPro" id="IPR002642">
    <property type="entry name" value="LysoPLipase_cat_dom"/>
</dbReference>
<evidence type="ECO:0000313" key="8">
    <source>
        <dbReference type="EMBL" id="CAG8580694.1"/>
    </source>
</evidence>
<evidence type="ECO:0000256" key="6">
    <source>
        <dbReference type="RuleBase" id="RU362103"/>
    </source>
</evidence>
<comment type="similarity">
    <text evidence="1 6">Belongs to the lysophospholipase family.</text>
</comment>
<dbReference type="OrthoDB" id="6121437at2759"/>
<keyword evidence="2 5" id="KW-0378">Hydrolase</keyword>
<accession>A0A9N9G6K4</accession>
<sequence length="570" mass="64586">MSQTATTKRTSWFETIKDALVNTFQKTNTDVREVLQTAAKRVEDIKIDDVILAFKDLNDIVLPRASIEICEQELKFIKDRRQIIHENFAKYVGVDVSEIHEDDIPVMAFMGSGGGFRAMIGLSGGSLCLAQLFSSRCQSTENPLQTLLEFYRTKLSSSIINAHGILQGLADTTNQKLAVGLSFGSLIQKKASGVELSIMDIFGALLAAKLMVRTDPTNQLGDFKLSEQQKYIEGGKSPMPLYVAVSHIRPWKDILEPEEAALIPDYDQVYEAHIKKKDYYQWYEFSPYEIGSDELPAWIPSWAFGRKFKSGKTVERFPEQNFCLLMGLFGSAPAAPFIEDLKEIAVFLPEGKIKEHFKSAYENVHQNQQVVEGSHPIPPPHNHNFAYRVKPPPYKLGHTNNEVLDLLDAGLSNDFPMYPISHPSRKVDLVIGFDCSASVIDHSNFDTAQDAFCTRRGFKRTTRDETNKYCEVFDYIPVGKTDDEYLTPAQKQFVFCLLQYVHNDKVDPNFEPAIADFATLNKFAYTTENVDLMIKLAKQNWKDGEEKVKEIVIDTWKKKKEARLNGTVFP</sequence>
<dbReference type="PANTHER" id="PTHR10728">
    <property type="entry name" value="CYTOSOLIC PHOSPHOLIPASE A2"/>
    <property type="match status" value="1"/>
</dbReference>
<dbReference type="SMART" id="SM00022">
    <property type="entry name" value="PLAc"/>
    <property type="match status" value="1"/>
</dbReference>
<protein>
    <recommendedName>
        <fullName evidence="6">Lysophospholipase</fullName>
        <ecNumber evidence="6">3.1.1.5</ecNumber>
    </recommendedName>
</protein>
<dbReference type="EC" id="3.1.1.5" evidence="6"/>
<dbReference type="InterPro" id="IPR016035">
    <property type="entry name" value="Acyl_Trfase/lysoPLipase"/>
</dbReference>
<dbReference type="AlphaFoldDB" id="A0A9N9G6K4"/>
<dbReference type="Pfam" id="PF01735">
    <property type="entry name" value="PLA2_B"/>
    <property type="match status" value="1"/>
</dbReference>
<dbReference type="GO" id="GO:0004623">
    <property type="term" value="F:phospholipase A2 activity"/>
    <property type="evidence" value="ECO:0007669"/>
    <property type="project" value="TreeGrafter"/>
</dbReference>
<dbReference type="PROSITE" id="PS51210">
    <property type="entry name" value="PLA2C"/>
    <property type="match status" value="1"/>
</dbReference>
<evidence type="ECO:0000256" key="2">
    <source>
        <dbReference type="ARBA" id="ARBA00022801"/>
    </source>
</evidence>
<evidence type="ECO:0000259" key="7">
    <source>
        <dbReference type="PROSITE" id="PS51210"/>
    </source>
</evidence>
<dbReference type="EMBL" id="CAJVPK010001293">
    <property type="protein sequence ID" value="CAG8580694.1"/>
    <property type="molecule type" value="Genomic_DNA"/>
</dbReference>
<comment type="catalytic activity">
    <reaction evidence="6">
        <text>a 1-acyl-sn-glycero-3-phosphocholine + H2O = sn-glycerol 3-phosphocholine + a fatty acid + H(+)</text>
        <dbReference type="Rhea" id="RHEA:15177"/>
        <dbReference type="ChEBI" id="CHEBI:15377"/>
        <dbReference type="ChEBI" id="CHEBI:15378"/>
        <dbReference type="ChEBI" id="CHEBI:16870"/>
        <dbReference type="ChEBI" id="CHEBI:28868"/>
        <dbReference type="ChEBI" id="CHEBI:58168"/>
        <dbReference type="EC" id="3.1.1.5"/>
    </reaction>
</comment>
<dbReference type="GO" id="GO:0046475">
    <property type="term" value="P:glycerophospholipid catabolic process"/>
    <property type="evidence" value="ECO:0007669"/>
    <property type="project" value="TreeGrafter"/>
</dbReference>
<dbReference type="Proteomes" id="UP000789706">
    <property type="component" value="Unassembled WGS sequence"/>
</dbReference>
<evidence type="ECO:0000256" key="3">
    <source>
        <dbReference type="ARBA" id="ARBA00022963"/>
    </source>
</evidence>
<keyword evidence="9" id="KW-1185">Reference proteome</keyword>
<evidence type="ECO:0000256" key="5">
    <source>
        <dbReference type="PROSITE-ProRule" id="PRU00555"/>
    </source>
</evidence>
<evidence type="ECO:0000256" key="4">
    <source>
        <dbReference type="ARBA" id="ARBA00023098"/>
    </source>
</evidence>
<dbReference type="GO" id="GO:0004622">
    <property type="term" value="F:phosphatidylcholine lysophospholipase activity"/>
    <property type="evidence" value="ECO:0007669"/>
    <property type="project" value="UniProtKB-EC"/>
</dbReference>
<reference evidence="8" key="1">
    <citation type="submission" date="2021-06" db="EMBL/GenBank/DDBJ databases">
        <authorList>
            <person name="Kallberg Y."/>
            <person name="Tangrot J."/>
            <person name="Rosling A."/>
        </authorList>
    </citation>
    <scope>NUCLEOTIDE SEQUENCE</scope>
    <source>
        <strain evidence="8">AZ414A</strain>
    </source>
</reference>